<dbReference type="Proteomes" id="UP001304671">
    <property type="component" value="Unassembled WGS sequence"/>
</dbReference>
<organism evidence="1 2">
    <name type="scientific">Arcicella aquatica</name>
    <dbReference type="NCBI Taxonomy" id="217141"/>
    <lineage>
        <taxon>Bacteria</taxon>
        <taxon>Pseudomonadati</taxon>
        <taxon>Bacteroidota</taxon>
        <taxon>Cytophagia</taxon>
        <taxon>Cytophagales</taxon>
        <taxon>Flectobacillaceae</taxon>
        <taxon>Arcicella</taxon>
    </lineage>
</organism>
<dbReference type="InterPro" id="IPR043129">
    <property type="entry name" value="ATPase_NBD"/>
</dbReference>
<reference evidence="1 2" key="1">
    <citation type="submission" date="2023-12" db="EMBL/GenBank/DDBJ databases">
        <title>Novel species of the genus Arcicella isolated from rivers.</title>
        <authorList>
            <person name="Lu H."/>
        </authorList>
    </citation>
    <scope>NUCLEOTIDE SEQUENCE [LARGE SCALE GENOMIC DNA]</scope>
    <source>
        <strain evidence="1 2">LMG 21963</strain>
    </source>
</reference>
<dbReference type="CDD" id="cd24079">
    <property type="entry name" value="ASKHA_NBD_PG1100-like"/>
    <property type="match status" value="1"/>
</dbReference>
<proteinExistence type="predicted"/>
<dbReference type="RefSeq" id="WP_323246233.1">
    <property type="nucleotide sequence ID" value="NZ_JAYFUL010000001.1"/>
</dbReference>
<dbReference type="EMBL" id="JAYFUL010000001">
    <property type="protein sequence ID" value="MEA5256441.1"/>
    <property type="molecule type" value="Genomic_DNA"/>
</dbReference>
<keyword evidence="2" id="KW-1185">Reference proteome</keyword>
<dbReference type="PANTHER" id="PTHR43190">
    <property type="entry name" value="N-ACETYL-D-GLUCOSAMINE KINASE"/>
    <property type="match status" value="1"/>
</dbReference>
<dbReference type="Gene3D" id="1.10.720.160">
    <property type="match status" value="1"/>
</dbReference>
<protein>
    <submittedName>
        <fullName evidence="1">N-acetylglucosamine kinase</fullName>
    </submittedName>
</protein>
<name>A0ABU5QHD0_9BACT</name>
<dbReference type="Gene3D" id="3.30.420.40">
    <property type="match status" value="2"/>
</dbReference>
<dbReference type="InterPro" id="IPR052519">
    <property type="entry name" value="Euk-type_GlcNAc_Kinase"/>
</dbReference>
<sequence>MILIAESGSSKTDWRMIAPNGSVSQVKTIGLNPYYQTTDSIIEELQKNLLPSLNNQVVSEVFYYGTGVTNDEKAEIIRLAFKAIFTEVTSIEVHSDMLAAARALCGHTAGIACILGTGSNSCFYDGNDIAFQVPPLGFWLGDEGSGGYLGKQLVLSYLHKEMPQDIREKFEKRFGVKDRLEVLENAYQKPFPNRYFASFSKFIFDNRNNQFTFKLVTDAFGLFFEKYLLKYPDYQQHKVHFTGSVAFYYSDILRRVAIEKGFSIGIIMESPIAGLTLYHKPAKL</sequence>
<dbReference type="SUPFAM" id="SSF53067">
    <property type="entry name" value="Actin-like ATPase domain"/>
    <property type="match status" value="2"/>
</dbReference>
<comment type="caution">
    <text evidence="1">The sequence shown here is derived from an EMBL/GenBank/DDBJ whole genome shotgun (WGS) entry which is preliminary data.</text>
</comment>
<dbReference type="PANTHER" id="PTHR43190:SF3">
    <property type="entry name" value="N-ACETYL-D-GLUCOSAMINE KINASE"/>
    <property type="match status" value="1"/>
</dbReference>
<gene>
    <name evidence="1" type="ORF">VB264_01525</name>
</gene>
<keyword evidence="1" id="KW-0808">Transferase</keyword>
<accession>A0ABU5QHD0</accession>
<keyword evidence="1" id="KW-0418">Kinase</keyword>
<evidence type="ECO:0000313" key="2">
    <source>
        <dbReference type="Proteomes" id="UP001304671"/>
    </source>
</evidence>
<evidence type="ECO:0000313" key="1">
    <source>
        <dbReference type="EMBL" id="MEA5256441.1"/>
    </source>
</evidence>
<dbReference type="GO" id="GO:0016301">
    <property type="term" value="F:kinase activity"/>
    <property type="evidence" value="ECO:0007669"/>
    <property type="project" value="UniProtKB-KW"/>
</dbReference>